<dbReference type="OrthoDB" id="16520at10239"/>
<reference evidence="1 2" key="1">
    <citation type="journal article" date="2012" name="J. Virol.">
        <title>Biology of a Novel Mycobacteriophage, SWU1, Isolated from Chinese Soil as Revealed by Genomic Characteristics.</title>
        <authorList>
            <person name="Fan X."/>
            <person name="Teng T."/>
            <person name="Wang H."/>
            <person name="Xie J."/>
        </authorList>
    </citation>
    <scope>NUCLEOTIDE SEQUENCE [LARGE SCALE GENOMIC DNA]</scope>
</reference>
<keyword evidence="2" id="KW-1185">Reference proteome</keyword>
<evidence type="ECO:0000313" key="2">
    <source>
        <dbReference type="Proteomes" id="UP000002876"/>
    </source>
</evidence>
<dbReference type="RefSeq" id="YP_006382964.1">
    <property type="nucleotide sequence ID" value="NC_017973.1"/>
</dbReference>
<dbReference type="Proteomes" id="UP000002876">
    <property type="component" value="Segment"/>
</dbReference>
<dbReference type="Pfam" id="PF17510">
    <property type="entry name" value="GP44"/>
    <property type="match status" value="1"/>
</dbReference>
<name>I1V1H6_9CAUD</name>
<dbReference type="EMBL" id="JF946695">
    <property type="protein sequence ID" value="AFI24954.1"/>
    <property type="molecule type" value="Genomic_DNA"/>
</dbReference>
<dbReference type="KEGG" id="vg:12978796"/>
<sequence>MPDRIQAIIAVAVDDALPIDVQGVGLRRKAIDLMKEIADVDENTVRYKGATDDATLHIGGAVGYFSLWQHNMIAARFIADGKAKREVVGAVTRYDRDSRLMESVSFVRDPHA</sequence>
<dbReference type="GeneID" id="12978796"/>
<organism evidence="1 2">
    <name type="scientific">Mycobacterium phage SWU1</name>
    <dbReference type="NCBI Taxonomy" id="1175504"/>
    <lineage>
        <taxon>Viruses</taxon>
        <taxon>Duplodnaviria</taxon>
        <taxon>Heunggongvirae</taxon>
        <taxon>Uroviricota</taxon>
        <taxon>Caudoviricetes</taxon>
        <taxon>Fromanvirus</taxon>
        <taxon>Fromanvirus SWU1</taxon>
    </lineage>
</organism>
<dbReference type="InterPro" id="IPR035252">
    <property type="entry name" value="Gp44"/>
</dbReference>
<evidence type="ECO:0000313" key="1">
    <source>
        <dbReference type="EMBL" id="AFI24954.1"/>
    </source>
</evidence>
<protein>
    <submittedName>
        <fullName evidence="1">Uncharacterized protein</fullName>
    </submittedName>
</protein>
<proteinExistence type="predicted"/>
<accession>I1V1H6</accession>